<organism evidence="2 3">
    <name type="scientific">Candidatus Collierbacteria bacterium GW2011_GWC2_44_18</name>
    <dbReference type="NCBI Taxonomy" id="1618392"/>
    <lineage>
        <taxon>Bacteria</taxon>
        <taxon>Candidatus Collieribacteriota</taxon>
    </lineage>
</organism>
<keyword evidence="1" id="KW-0472">Membrane</keyword>
<name>A0A0G1HRV1_9BACT</name>
<dbReference type="CDD" id="cd05403">
    <property type="entry name" value="NT_KNTase_like"/>
    <property type="match status" value="1"/>
</dbReference>
<keyword evidence="1" id="KW-1133">Transmembrane helix</keyword>
<dbReference type="SUPFAM" id="SSF81301">
    <property type="entry name" value="Nucleotidyltransferase"/>
    <property type="match status" value="1"/>
</dbReference>
<sequence length="281" mass="32365">MDLRQAISDTIKYADYFHYPLSHQEIHYWLTTSRVILFDTIKPLFPPDLSKTQKKLRFSLSRTSEQKLTHAQELVPVLKFVPGLRMIALSGSVAAGNAHPTDDIDLFFITSPYCLWLVRPLVVLLISLFFRRRHPGEDHSMTADAFCPNLWLDTLSISIPDNKRNLYTAHEVLQTIPLLDRGDTYRTFLFENRWTKRYLANAYTTLTHSVIARKRPACRQAGATWQSIPLLLIFAPLNYLFFLIQLLYMNPKKTSEVVHLHAAFLHTTDFAGAISHHLKAS</sequence>
<keyword evidence="1" id="KW-0812">Transmembrane</keyword>
<dbReference type="InterPro" id="IPR043519">
    <property type="entry name" value="NT_sf"/>
</dbReference>
<protein>
    <recommendedName>
        <fullName evidence="4">Polymerase nucleotidyl transferase domain-containing protein</fullName>
    </recommendedName>
</protein>
<evidence type="ECO:0000256" key="1">
    <source>
        <dbReference type="SAM" id="Phobius"/>
    </source>
</evidence>
<dbReference type="STRING" id="1618392.UW41_C0007G0024"/>
<evidence type="ECO:0000313" key="2">
    <source>
        <dbReference type="EMBL" id="KKT49393.1"/>
    </source>
</evidence>
<reference evidence="2 3" key="1">
    <citation type="journal article" date="2015" name="Nature">
        <title>rRNA introns, odd ribosomes, and small enigmatic genomes across a large radiation of phyla.</title>
        <authorList>
            <person name="Brown C.T."/>
            <person name="Hug L.A."/>
            <person name="Thomas B.C."/>
            <person name="Sharon I."/>
            <person name="Castelle C.J."/>
            <person name="Singh A."/>
            <person name="Wilkins M.J."/>
            <person name="Williams K.H."/>
            <person name="Banfield J.F."/>
        </authorList>
    </citation>
    <scope>NUCLEOTIDE SEQUENCE [LARGE SCALE GENOMIC DNA]</scope>
</reference>
<evidence type="ECO:0008006" key="4">
    <source>
        <dbReference type="Google" id="ProtNLM"/>
    </source>
</evidence>
<dbReference type="AlphaFoldDB" id="A0A0G1HRV1"/>
<proteinExistence type="predicted"/>
<dbReference type="EMBL" id="LCIE01000007">
    <property type="protein sequence ID" value="KKT49393.1"/>
    <property type="molecule type" value="Genomic_DNA"/>
</dbReference>
<dbReference type="Proteomes" id="UP000034172">
    <property type="component" value="Unassembled WGS sequence"/>
</dbReference>
<feature type="transmembrane region" description="Helical" evidence="1">
    <location>
        <begin position="106"/>
        <end position="130"/>
    </location>
</feature>
<comment type="caution">
    <text evidence="2">The sequence shown here is derived from an EMBL/GenBank/DDBJ whole genome shotgun (WGS) entry which is preliminary data.</text>
</comment>
<gene>
    <name evidence="2" type="ORF">UW41_C0007G0024</name>
</gene>
<evidence type="ECO:0000313" key="3">
    <source>
        <dbReference type="Proteomes" id="UP000034172"/>
    </source>
</evidence>
<feature type="transmembrane region" description="Helical" evidence="1">
    <location>
        <begin position="228"/>
        <end position="248"/>
    </location>
</feature>
<accession>A0A0G1HRV1</accession>